<accession>A0A495JDZ8</accession>
<evidence type="ECO:0000313" key="3">
    <source>
        <dbReference type="Proteomes" id="UP000277671"/>
    </source>
</evidence>
<proteinExistence type="predicted"/>
<feature type="compositionally biased region" description="Basic residues" evidence="1">
    <location>
        <begin position="214"/>
        <end position="233"/>
    </location>
</feature>
<evidence type="ECO:0000313" key="2">
    <source>
        <dbReference type="EMBL" id="RKR86592.1"/>
    </source>
</evidence>
<feature type="region of interest" description="Disordered" evidence="1">
    <location>
        <begin position="208"/>
        <end position="233"/>
    </location>
</feature>
<keyword evidence="3" id="KW-1185">Reference proteome</keyword>
<evidence type="ECO:0000256" key="1">
    <source>
        <dbReference type="SAM" id="MobiDB-lite"/>
    </source>
</evidence>
<feature type="region of interest" description="Disordered" evidence="1">
    <location>
        <begin position="160"/>
        <end position="180"/>
    </location>
</feature>
<name>A0A495JDZ8_9ACTN</name>
<dbReference type="AlphaFoldDB" id="A0A495JDZ8"/>
<reference evidence="2 3" key="1">
    <citation type="submission" date="2018-10" db="EMBL/GenBank/DDBJ databases">
        <title>Sequencing the genomes of 1000 actinobacteria strains.</title>
        <authorList>
            <person name="Klenk H.-P."/>
        </authorList>
    </citation>
    <scope>NUCLEOTIDE SEQUENCE [LARGE SCALE GENOMIC DNA]</scope>
    <source>
        <strain evidence="2 3">DSM 45175</strain>
    </source>
</reference>
<dbReference type="Proteomes" id="UP000277671">
    <property type="component" value="Unassembled WGS sequence"/>
</dbReference>
<organism evidence="2 3">
    <name type="scientific">Micromonospora pisi</name>
    <dbReference type="NCBI Taxonomy" id="589240"/>
    <lineage>
        <taxon>Bacteria</taxon>
        <taxon>Bacillati</taxon>
        <taxon>Actinomycetota</taxon>
        <taxon>Actinomycetes</taxon>
        <taxon>Micromonosporales</taxon>
        <taxon>Micromonosporaceae</taxon>
        <taxon>Micromonospora</taxon>
    </lineage>
</organism>
<protein>
    <submittedName>
        <fullName evidence="2">Uncharacterized protein</fullName>
    </submittedName>
</protein>
<gene>
    <name evidence="2" type="ORF">BDK92_0826</name>
</gene>
<comment type="caution">
    <text evidence="2">The sequence shown here is derived from an EMBL/GenBank/DDBJ whole genome shotgun (WGS) entry which is preliminary data.</text>
</comment>
<sequence>MAAKLACDEAGSIGCTLADREAGLVSAAEVSAALQRMIDDISRERGRAAAALHGLQEGRSRLATILLGTRHPLAARAMEALNAAIDRLREADHLAAQGTLAVVDYARALGITSPQRPASPPSTRVSPVLQRDPQAMAALRRRSGSKMPAPGCRVVPAARVPPTGCSSTRPGSHSPARRLPSRKGICAAAGHPEHAMGCALTGIRWHRSPGNTSRHTRRHCCASPGHPRKRYWS</sequence>
<dbReference type="EMBL" id="RBKT01000001">
    <property type="protein sequence ID" value="RKR86592.1"/>
    <property type="molecule type" value="Genomic_DNA"/>
</dbReference>